<protein>
    <submittedName>
        <fullName evidence="1">Uncharacterized protein</fullName>
    </submittedName>
</protein>
<dbReference type="RefSeq" id="WP_281762256.1">
    <property type="nucleotide sequence ID" value="NZ_AP026709.1"/>
</dbReference>
<name>A0ABM8AY17_9BACT</name>
<evidence type="ECO:0000313" key="1">
    <source>
        <dbReference type="EMBL" id="BDQ36355.1"/>
    </source>
</evidence>
<keyword evidence="2" id="KW-1185">Reference proteome</keyword>
<sequence length="106" mass="11503">MKELNEPIVLCSSCRKVFLGRDFKLNDGCPGCKSMKVVVVFSAESLVTDIENSNAFQALIQVGADGEQLDEVADLMGVQGGSSDVRTDSTQIDALSEWKCENGCYF</sequence>
<evidence type="ECO:0000313" key="2">
    <source>
        <dbReference type="Proteomes" id="UP001317742"/>
    </source>
</evidence>
<dbReference type="EMBL" id="AP026709">
    <property type="protein sequence ID" value="BDQ36355.1"/>
    <property type="molecule type" value="Genomic_DNA"/>
</dbReference>
<reference evidence="1 2" key="1">
    <citation type="submission" date="2022-08" db="EMBL/GenBank/DDBJ databases">
        <title>Genome Sequence of the sulphate-reducing bacterium, Pseudodesulfovibrio sp. SYK.</title>
        <authorList>
            <person name="Kondo R."/>
            <person name="Kataoka T."/>
        </authorList>
    </citation>
    <scope>NUCLEOTIDE SEQUENCE [LARGE SCALE GENOMIC DNA]</scope>
    <source>
        <strain evidence="1 2">SYK</strain>
    </source>
</reference>
<accession>A0ABM8AY17</accession>
<gene>
    <name evidence="1" type="ORF">SYK_07150</name>
</gene>
<proteinExistence type="predicted"/>
<organism evidence="1 2">
    <name type="scientific">Pseudodesulfovibrio nedwellii</name>
    <dbReference type="NCBI Taxonomy" id="2973072"/>
    <lineage>
        <taxon>Bacteria</taxon>
        <taxon>Pseudomonadati</taxon>
        <taxon>Thermodesulfobacteriota</taxon>
        <taxon>Desulfovibrionia</taxon>
        <taxon>Desulfovibrionales</taxon>
        <taxon>Desulfovibrionaceae</taxon>
    </lineage>
</organism>
<dbReference type="Proteomes" id="UP001317742">
    <property type="component" value="Chromosome"/>
</dbReference>